<evidence type="ECO:0000313" key="2">
    <source>
        <dbReference type="Proteomes" id="UP000030832"/>
    </source>
</evidence>
<accession>A0A0B0I5U3</accession>
<reference evidence="1 2" key="1">
    <citation type="submission" date="2014-09" db="EMBL/GenBank/DDBJ databases">
        <title>Genome sequencing and annotation of Bacillus Okhensis strain Kh10-101T.</title>
        <authorList>
            <person name="Prakash J.S."/>
        </authorList>
    </citation>
    <scope>NUCLEOTIDE SEQUENCE [LARGE SCALE GENOMIC DNA]</scope>
    <source>
        <strain evidence="2">Kh10-101T</strain>
    </source>
</reference>
<dbReference type="Proteomes" id="UP000030832">
    <property type="component" value="Unassembled WGS sequence"/>
</dbReference>
<name>A0A0B0I5U3_9BACI</name>
<dbReference type="OrthoDB" id="9914157at2"/>
<dbReference type="RefSeq" id="WP_034634134.1">
    <property type="nucleotide sequence ID" value="NZ_JRJU01000070.1"/>
</dbReference>
<evidence type="ECO:0000313" key="1">
    <source>
        <dbReference type="EMBL" id="KHF37803.1"/>
    </source>
</evidence>
<sequence>MILAVIIEKFCAETNQFTLKVKLNGSFTKGEWGRLKEYKKCLEISEQCLLVRYQNTIVHLYHEKDMCLVANSKSISEGIKHVENIIEFLKEGALNR</sequence>
<dbReference type="EMBL" id="JRJU01000070">
    <property type="protein sequence ID" value="KHF37803.1"/>
    <property type="molecule type" value="Genomic_DNA"/>
</dbReference>
<proteinExistence type="predicted"/>
<keyword evidence="2" id="KW-1185">Reference proteome</keyword>
<organism evidence="1 2">
    <name type="scientific">Halalkalibacter okhensis</name>
    <dbReference type="NCBI Taxonomy" id="333138"/>
    <lineage>
        <taxon>Bacteria</taxon>
        <taxon>Bacillati</taxon>
        <taxon>Bacillota</taxon>
        <taxon>Bacilli</taxon>
        <taxon>Bacillales</taxon>
        <taxon>Bacillaceae</taxon>
        <taxon>Halalkalibacter</taxon>
    </lineage>
</organism>
<comment type="caution">
    <text evidence="1">The sequence shown here is derived from an EMBL/GenBank/DDBJ whole genome shotgun (WGS) entry which is preliminary data.</text>
</comment>
<dbReference type="AlphaFoldDB" id="A0A0B0I5U3"/>
<gene>
    <name evidence="1" type="ORF">LQ50_25260</name>
</gene>
<dbReference type="STRING" id="333138.LQ50_25260"/>
<protein>
    <submittedName>
        <fullName evidence="1">Uncharacterized protein</fullName>
    </submittedName>
</protein>